<protein>
    <submittedName>
        <fullName evidence="1">Mini-circle protein</fullName>
    </submittedName>
</protein>
<organism evidence="1 2">
    <name type="scientific">Mycobacterium malmoense</name>
    <dbReference type="NCBI Taxonomy" id="1780"/>
    <lineage>
        <taxon>Bacteria</taxon>
        <taxon>Bacillati</taxon>
        <taxon>Actinomycetota</taxon>
        <taxon>Actinomycetes</taxon>
        <taxon>Mycobacteriales</taxon>
        <taxon>Mycobacteriaceae</taxon>
        <taxon>Mycobacterium</taxon>
    </lineage>
</organism>
<dbReference type="Gene3D" id="1.20.120.450">
    <property type="entry name" value="dinb family like domain"/>
    <property type="match status" value="1"/>
</dbReference>
<comment type="caution">
    <text evidence="1">The sequence shown here is derived from an EMBL/GenBank/DDBJ whole genome shotgun (WGS) entry which is preliminary data.</text>
</comment>
<evidence type="ECO:0000313" key="2">
    <source>
        <dbReference type="Proteomes" id="UP000243140"/>
    </source>
</evidence>
<accession>A0ABX3SXN5</accession>
<dbReference type="Proteomes" id="UP000243140">
    <property type="component" value="Unassembled WGS sequence"/>
</dbReference>
<dbReference type="SUPFAM" id="SSF109854">
    <property type="entry name" value="DinB/YfiT-like putative metalloenzymes"/>
    <property type="match status" value="1"/>
</dbReference>
<proteinExistence type="predicted"/>
<keyword evidence="2" id="KW-1185">Reference proteome</keyword>
<dbReference type="InterPro" id="IPR034660">
    <property type="entry name" value="DinB/YfiT-like"/>
</dbReference>
<gene>
    <name evidence="1" type="ORF">BST29_05520</name>
</gene>
<dbReference type="Pfam" id="PF04978">
    <property type="entry name" value="MST"/>
    <property type="match status" value="1"/>
</dbReference>
<evidence type="ECO:0000313" key="1">
    <source>
        <dbReference type="EMBL" id="ORA84470.1"/>
    </source>
</evidence>
<sequence length="181" mass="19642">MTAALGPGRPFTGSERELLENTLELNRAELVRAVEQLSDTQAREKLVRSLTTPISLIKHCAAAERIWFQRTLAGMSVDACDGHATGGDGSFHVADDETLADVITEYVAACKRSNELAAQHNLDDTVEHHLVGAVSLRFIYLGMIGEVARHAGHADILAEQIQAATKSSADASEQRLQEPRQ</sequence>
<name>A0ABX3SXN5_MYCMA</name>
<reference evidence="1 2" key="1">
    <citation type="submission" date="2017-02" db="EMBL/GenBank/DDBJ databases">
        <title>The new phylogeny of genus Mycobacterium.</title>
        <authorList>
            <person name="Tortoli E."/>
            <person name="Trovato A."/>
            <person name="Cirillo D.M."/>
        </authorList>
    </citation>
    <scope>NUCLEOTIDE SEQUENCE [LARGE SCALE GENOMIC DNA]</scope>
    <source>
        <strain evidence="1 2">IP1130001</strain>
    </source>
</reference>
<dbReference type="EMBL" id="MVHV01000004">
    <property type="protein sequence ID" value="ORA84470.1"/>
    <property type="molecule type" value="Genomic_DNA"/>
</dbReference>
<dbReference type="InterPro" id="IPR007061">
    <property type="entry name" value="MST-like"/>
</dbReference>
<dbReference type="RefSeq" id="WP_083009882.1">
    <property type="nucleotide sequence ID" value="NZ_CP060015.1"/>
</dbReference>